<keyword evidence="1" id="KW-1133">Transmembrane helix</keyword>
<protein>
    <submittedName>
        <fullName evidence="2">DUF948 domain-containing protein</fullName>
    </submittedName>
</protein>
<dbReference type="PANTHER" id="PTHR40070">
    <property type="entry name" value="UPF0478 PROTEIN YTXG"/>
    <property type="match status" value="1"/>
</dbReference>
<evidence type="ECO:0000313" key="3">
    <source>
        <dbReference type="Proteomes" id="UP000626786"/>
    </source>
</evidence>
<evidence type="ECO:0000313" key="2">
    <source>
        <dbReference type="EMBL" id="MBD7983253.1"/>
    </source>
</evidence>
<reference evidence="2 3" key="1">
    <citation type="submission" date="2020-08" db="EMBL/GenBank/DDBJ databases">
        <title>A Genomic Blueprint of the Chicken Gut Microbiome.</title>
        <authorList>
            <person name="Gilroy R."/>
            <person name="Ravi A."/>
            <person name="Getino M."/>
            <person name="Pursley I."/>
            <person name="Horton D.L."/>
            <person name="Alikhan N.-F."/>
            <person name="Baker D."/>
            <person name="Gharbi K."/>
            <person name="Hall N."/>
            <person name="Watson M."/>
            <person name="Adriaenssens E.M."/>
            <person name="Foster-Nyarko E."/>
            <person name="Jarju S."/>
            <person name="Secka A."/>
            <person name="Antonio M."/>
            <person name="Oren A."/>
            <person name="Chaudhuri R."/>
            <person name="La Ragione R.M."/>
            <person name="Hildebrand F."/>
            <person name="Pallen M.J."/>
        </authorList>
    </citation>
    <scope>NUCLEOTIDE SEQUENCE [LARGE SCALE GENOMIC DNA]</scope>
    <source>
        <strain evidence="2 3">Sa2YVA2</strain>
    </source>
</reference>
<dbReference type="InterPro" id="IPR009293">
    <property type="entry name" value="UPF0478"/>
</dbReference>
<keyword evidence="3" id="KW-1185">Reference proteome</keyword>
<organism evidence="2 3">
    <name type="scientific">Sporosarcina quadrami</name>
    <dbReference type="NCBI Taxonomy" id="2762234"/>
    <lineage>
        <taxon>Bacteria</taxon>
        <taxon>Bacillati</taxon>
        <taxon>Bacillota</taxon>
        <taxon>Bacilli</taxon>
        <taxon>Bacillales</taxon>
        <taxon>Caryophanaceae</taxon>
        <taxon>Sporosarcina</taxon>
    </lineage>
</organism>
<proteinExistence type="predicted"/>
<dbReference type="Proteomes" id="UP000626786">
    <property type="component" value="Unassembled WGS sequence"/>
</dbReference>
<dbReference type="PANTHER" id="PTHR40070:SF1">
    <property type="entry name" value="UPF0478 PROTEIN YTXG"/>
    <property type="match status" value="1"/>
</dbReference>
<accession>A0ABR8U5H2</accession>
<dbReference type="EMBL" id="JACSQN010000001">
    <property type="protein sequence ID" value="MBD7983253.1"/>
    <property type="molecule type" value="Genomic_DNA"/>
</dbReference>
<name>A0ABR8U5H2_9BACL</name>
<dbReference type="Pfam" id="PF06103">
    <property type="entry name" value="DUF948"/>
    <property type="match status" value="1"/>
</dbReference>
<feature type="transmembrane region" description="Helical" evidence="1">
    <location>
        <begin position="6"/>
        <end position="23"/>
    </location>
</feature>
<gene>
    <name evidence="2" type="ORF">H9649_01560</name>
</gene>
<keyword evidence="1" id="KW-0472">Membrane</keyword>
<evidence type="ECO:0000256" key="1">
    <source>
        <dbReference type="SAM" id="Phobius"/>
    </source>
</evidence>
<comment type="caution">
    <text evidence="2">The sequence shown here is derived from an EMBL/GenBank/DDBJ whole genome shotgun (WGS) entry which is preliminary data.</text>
</comment>
<sequence>MDWMGIGVLVIGIAFAVLVIILIKPLRKLGNVLDDVEKTTNQLPDVLDTITKQTSEVMHSGNVAIQNVNGQVEKLNPLFTIIEDTGQATRQLTLTALEKTNALKAQTTTATSFTRREKYEGIYGIISFIFFLSQRKKEIKKVTEDL</sequence>
<keyword evidence="1" id="KW-0812">Transmembrane</keyword>
<dbReference type="RefSeq" id="WP_191692884.1">
    <property type="nucleotide sequence ID" value="NZ_JACSQN010000001.1"/>
</dbReference>